<evidence type="ECO:0000259" key="3">
    <source>
        <dbReference type="Pfam" id="PF02342"/>
    </source>
</evidence>
<proteinExistence type="inferred from homology"/>
<dbReference type="EMBL" id="CAMXCM010000002">
    <property type="protein sequence ID" value="CAI3941236.1"/>
    <property type="molecule type" value="Genomic_DNA"/>
</dbReference>
<keyword evidence="7" id="KW-1185">Reference proteome</keyword>
<sequence length="191" mass="20617">MAISLQKGGNISLTKTDASLEFALVGLGWDTRTTDGKAFDLDASAFLLDKNGHVRNDSDFCFYGQLKVANGAVEHQGDNLTGEGDGDDEQIRITLSKVPAEIEKIAIVVTIYDFEARKQNFGMVSNAFVRLVNAQSKTEIVRFDLSEDASTETAMIFAEVYRKDGGWSFKAIGQGYSGGLGAVATNFGVNI</sequence>
<organism evidence="4 6">
    <name type="scientific">Commensalibacter communis</name>
    <dbReference type="NCBI Taxonomy" id="2972786"/>
    <lineage>
        <taxon>Bacteria</taxon>
        <taxon>Pseudomonadati</taxon>
        <taxon>Pseudomonadota</taxon>
        <taxon>Alphaproteobacteria</taxon>
        <taxon>Acetobacterales</taxon>
        <taxon>Acetobacteraceae</taxon>
    </lineage>
</organism>
<dbReference type="EMBL" id="CAMXCS010000002">
    <property type="protein sequence ID" value="CAI3942251.1"/>
    <property type="molecule type" value="Genomic_DNA"/>
</dbReference>
<protein>
    <submittedName>
        <fullName evidence="4 5">Stress response protein SCP2 (TerZ)</fullName>
    </submittedName>
</protein>
<evidence type="ECO:0000256" key="2">
    <source>
        <dbReference type="ARBA" id="ARBA00022686"/>
    </source>
</evidence>
<evidence type="ECO:0000313" key="5">
    <source>
        <dbReference type="EMBL" id="CAI3942251.1"/>
    </source>
</evidence>
<reference evidence="4" key="1">
    <citation type="submission" date="2022-10" db="EMBL/GenBank/DDBJ databases">
        <authorList>
            <person name="Botero Cardona J."/>
        </authorList>
    </citation>
    <scope>NUCLEOTIDE SEQUENCE</scope>
    <source>
        <strain evidence="4">LMG 31819</strain>
        <strain evidence="5">R-53529</strain>
    </source>
</reference>
<evidence type="ECO:0000313" key="6">
    <source>
        <dbReference type="Proteomes" id="UP001154255"/>
    </source>
</evidence>
<gene>
    <name evidence="5" type="ORF">R53529_LOCUS1188</name>
    <name evidence="4" type="ORF">R53530_LOCUS1246</name>
</gene>
<dbReference type="PANTHER" id="PTHR32097">
    <property type="entry name" value="CAMP-BINDING PROTEIN 1-RELATED"/>
    <property type="match status" value="1"/>
</dbReference>
<keyword evidence="2" id="KW-0778">Tellurium resistance</keyword>
<comment type="caution">
    <text evidence="4">The sequence shown here is derived from an EMBL/GenBank/DDBJ whole genome shotgun (WGS) entry which is preliminary data.</text>
</comment>
<evidence type="ECO:0000313" key="4">
    <source>
        <dbReference type="EMBL" id="CAI3941236.1"/>
    </source>
</evidence>
<name>A0A9W4TPT0_9PROT</name>
<dbReference type="Proteomes" id="UP001154255">
    <property type="component" value="Unassembled WGS sequence"/>
</dbReference>
<evidence type="ECO:0000313" key="7">
    <source>
        <dbReference type="Proteomes" id="UP001154259"/>
    </source>
</evidence>
<dbReference type="GO" id="GO:0046690">
    <property type="term" value="P:response to tellurium ion"/>
    <property type="evidence" value="ECO:0007669"/>
    <property type="project" value="UniProtKB-KW"/>
</dbReference>
<dbReference type="AlphaFoldDB" id="A0A9W4TPT0"/>
<dbReference type="Proteomes" id="UP001154259">
    <property type="component" value="Unassembled WGS sequence"/>
</dbReference>
<dbReference type="PANTHER" id="PTHR32097:SF4">
    <property type="entry name" value="GENERAL STRESS PROTEIN 16U"/>
    <property type="match status" value="1"/>
</dbReference>
<dbReference type="FunFam" id="2.60.60.30:FF:000001">
    <property type="entry name" value="Tellurium resistance protein TerD"/>
    <property type="match status" value="1"/>
</dbReference>
<dbReference type="Gene3D" id="2.60.60.30">
    <property type="entry name" value="sav2460 like domains"/>
    <property type="match status" value="1"/>
</dbReference>
<evidence type="ECO:0000256" key="1">
    <source>
        <dbReference type="ARBA" id="ARBA00008775"/>
    </source>
</evidence>
<dbReference type="InterPro" id="IPR051324">
    <property type="entry name" value="Stress/Tellurium_Resist"/>
</dbReference>
<comment type="similarity">
    <text evidence="1">Belongs to the CAPAB/TerDEXZ family.</text>
</comment>
<accession>A0A9W4TPT0</accession>
<dbReference type="InterPro" id="IPR003325">
    <property type="entry name" value="TerD"/>
</dbReference>
<dbReference type="CDD" id="cd06974">
    <property type="entry name" value="TerD_like"/>
    <property type="match status" value="1"/>
</dbReference>
<dbReference type="Pfam" id="PF02342">
    <property type="entry name" value="TerD"/>
    <property type="match status" value="1"/>
</dbReference>
<feature type="domain" description="TerD" evidence="3">
    <location>
        <begin position="1"/>
        <end position="187"/>
    </location>
</feature>
<dbReference type="RefSeq" id="WP_271789626.1">
    <property type="nucleotide sequence ID" value="NZ_CAMXCM010000002.1"/>
</dbReference>